<keyword evidence="1" id="KW-0812">Transmembrane</keyword>
<evidence type="ECO:0000313" key="2">
    <source>
        <dbReference type="EMBL" id="EOW79935.1"/>
    </source>
</evidence>
<name>S0K3L4_9ENTE</name>
<sequence length="100" mass="11565">MLDKKNKLDYYLKITLIVFFVGGIITHLSPEIAMRSCFIFDLQSAFTAKFTTVDNYQNANPYIHETAYAVTYKDPYKSYPYYFVVRKVGFLYFASPASGL</sequence>
<evidence type="ECO:0000256" key="1">
    <source>
        <dbReference type="SAM" id="Phobius"/>
    </source>
</evidence>
<dbReference type="eggNOG" id="ENOG5030NFX">
    <property type="taxonomic scope" value="Bacteria"/>
</dbReference>
<comment type="caution">
    <text evidence="2">The sequence shown here is derived from an EMBL/GenBank/DDBJ whole genome shotgun (WGS) entry which is preliminary data.</text>
</comment>
<dbReference type="EMBL" id="ASWJ01000011">
    <property type="protein sequence ID" value="EOW79935.1"/>
    <property type="molecule type" value="Genomic_DNA"/>
</dbReference>
<reference evidence="2 3" key="1">
    <citation type="submission" date="2013-03" db="EMBL/GenBank/DDBJ databases">
        <title>The Genome Sequence of Enterococcus columbae ATCC_51263 (PacBio/Illumina hybrid assembly).</title>
        <authorList>
            <consortium name="The Broad Institute Genomics Platform"/>
            <consortium name="The Broad Institute Genome Sequencing Center for Infectious Disease"/>
            <person name="Earl A."/>
            <person name="Russ C."/>
            <person name="Gilmore M."/>
            <person name="Surin D."/>
            <person name="Walker B."/>
            <person name="Young S."/>
            <person name="Zeng Q."/>
            <person name="Gargeya S."/>
            <person name="Fitzgerald M."/>
            <person name="Haas B."/>
            <person name="Abouelleil A."/>
            <person name="Allen A.W."/>
            <person name="Alvarado L."/>
            <person name="Arachchi H.M."/>
            <person name="Berlin A.M."/>
            <person name="Chapman S.B."/>
            <person name="Gainer-Dewar J."/>
            <person name="Goldberg J."/>
            <person name="Griggs A."/>
            <person name="Gujja S."/>
            <person name="Hansen M."/>
            <person name="Howarth C."/>
            <person name="Imamovic A."/>
            <person name="Ireland A."/>
            <person name="Larimer J."/>
            <person name="McCowan C."/>
            <person name="Murphy C."/>
            <person name="Pearson M."/>
            <person name="Poon T.W."/>
            <person name="Priest M."/>
            <person name="Roberts A."/>
            <person name="Saif S."/>
            <person name="Shea T."/>
            <person name="Sisk P."/>
            <person name="Sykes S."/>
            <person name="Wortman J."/>
            <person name="Nusbaum C."/>
            <person name="Birren B."/>
        </authorList>
    </citation>
    <scope>NUCLEOTIDE SEQUENCE [LARGE SCALE GENOMIC DNA]</scope>
    <source>
        <strain evidence="2 3">ATCC 51263</strain>
    </source>
</reference>
<evidence type="ECO:0000313" key="3">
    <source>
        <dbReference type="Proteomes" id="UP000014113"/>
    </source>
</evidence>
<keyword evidence="1" id="KW-0472">Membrane</keyword>
<accession>S0K3L4</accession>
<feature type="transmembrane region" description="Helical" evidence="1">
    <location>
        <begin position="12"/>
        <end position="29"/>
    </location>
</feature>
<keyword evidence="3" id="KW-1185">Reference proteome</keyword>
<dbReference type="RefSeq" id="WP_016184115.1">
    <property type="nucleotide sequence ID" value="NZ_JXKI01000010.1"/>
</dbReference>
<proteinExistence type="predicted"/>
<organism evidence="2 3">
    <name type="scientific">Enterococcus columbae DSM 7374 = ATCC 51263</name>
    <dbReference type="NCBI Taxonomy" id="1121865"/>
    <lineage>
        <taxon>Bacteria</taxon>
        <taxon>Bacillati</taxon>
        <taxon>Bacillota</taxon>
        <taxon>Bacilli</taxon>
        <taxon>Lactobacillales</taxon>
        <taxon>Enterococcaceae</taxon>
        <taxon>Enterococcus</taxon>
    </lineage>
</organism>
<dbReference type="AlphaFoldDB" id="S0K3L4"/>
<protein>
    <submittedName>
        <fullName evidence="2">Uncharacterized protein</fullName>
    </submittedName>
</protein>
<gene>
    <name evidence="2" type="ORF">I568_02286</name>
</gene>
<dbReference type="PATRIC" id="fig|1121865.3.peg.1957"/>
<dbReference type="Proteomes" id="UP000014113">
    <property type="component" value="Unassembled WGS sequence"/>
</dbReference>
<keyword evidence="1" id="KW-1133">Transmembrane helix</keyword>